<evidence type="ECO:0000313" key="2">
    <source>
        <dbReference type="EMBL" id="KAK5626698.1"/>
    </source>
</evidence>
<comment type="caution">
    <text evidence="2">The sequence shown here is derived from an EMBL/GenBank/DDBJ whole genome shotgun (WGS) entry which is preliminary data.</text>
</comment>
<dbReference type="InterPro" id="IPR007111">
    <property type="entry name" value="NACHT_NTPase"/>
</dbReference>
<evidence type="ECO:0000313" key="3">
    <source>
        <dbReference type="Proteomes" id="UP001305414"/>
    </source>
</evidence>
<feature type="domain" description="NACHT" evidence="1">
    <location>
        <begin position="69"/>
        <end position="166"/>
    </location>
</feature>
<reference evidence="2 3" key="1">
    <citation type="submission" date="2023-10" db="EMBL/GenBank/DDBJ databases">
        <title>Draft genome sequence of Xylaria bambusicola isolate GMP-LS, the root and basal stem rot pathogen of sugarcane in Indonesia.</title>
        <authorList>
            <person name="Selvaraj P."/>
            <person name="Muralishankar V."/>
            <person name="Muruganantham S."/>
            <person name="Sp S."/>
            <person name="Haryani S."/>
            <person name="Lau K.J.X."/>
            <person name="Naqvi N.I."/>
        </authorList>
    </citation>
    <scope>NUCLEOTIDE SEQUENCE [LARGE SCALE GENOMIC DNA]</scope>
    <source>
        <strain evidence="2">GMP-LS</strain>
    </source>
</reference>
<dbReference type="InterPro" id="IPR055496">
    <property type="entry name" value="DUF7068"/>
</dbReference>
<evidence type="ECO:0000259" key="1">
    <source>
        <dbReference type="PROSITE" id="PS50837"/>
    </source>
</evidence>
<dbReference type="Pfam" id="PF05729">
    <property type="entry name" value="NACHT"/>
    <property type="match status" value="1"/>
</dbReference>
<dbReference type="PROSITE" id="PS50837">
    <property type="entry name" value="NACHT"/>
    <property type="match status" value="1"/>
</dbReference>
<dbReference type="InterPro" id="IPR027417">
    <property type="entry name" value="P-loop_NTPase"/>
</dbReference>
<name>A0AAN7UDK5_9PEZI</name>
<dbReference type="Proteomes" id="UP001305414">
    <property type="component" value="Unassembled WGS sequence"/>
</dbReference>
<organism evidence="2 3">
    <name type="scientific">Xylaria bambusicola</name>
    <dbReference type="NCBI Taxonomy" id="326684"/>
    <lineage>
        <taxon>Eukaryota</taxon>
        <taxon>Fungi</taxon>
        <taxon>Dikarya</taxon>
        <taxon>Ascomycota</taxon>
        <taxon>Pezizomycotina</taxon>
        <taxon>Sordariomycetes</taxon>
        <taxon>Xylariomycetidae</taxon>
        <taxon>Xylariales</taxon>
        <taxon>Xylariaceae</taxon>
        <taxon>Xylaria</taxon>
    </lineage>
</organism>
<accession>A0AAN7UDK5</accession>
<dbReference type="EMBL" id="JAWHQM010000004">
    <property type="protein sequence ID" value="KAK5626698.1"/>
    <property type="molecule type" value="Genomic_DNA"/>
</dbReference>
<keyword evidence="3" id="KW-1185">Reference proteome</keyword>
<gene>
    <name evidence="2" type="ORF">RRF57_002413</name>
</gene>
<proteinExistence type="predicted"/>
<dbReference type="AlphaFoldDB" id="A0AAN7UDK5"/>
<dbReference type="Pfam" id="PF23238">
    <property type="entry name" value="DUF7068"/>
    <property type="match status" value="1"/>
</dbReference>
<dbReference type="PANTHER" id="PTHR46312:SF2">
    <property type="entry name" value="NUCLEOTIDE-BINDING OLIGOMERIZATION DOMAIN-CONTAINING PROTEIN 2-LIKE"/>
    <property type="match status" value="1"/>
</dbReference>
<sequence length="384" mass="44382">MDQCYINLSVVQDNTRSDRSTKEFGRPGFRDPLLERLNIEEPDENIHVHLPNLFEPRKNHGKKENMSPRRILIRGRPGVGKTTLCKKIVHDFVHRRQWENHLTRLFWIPLRNLQRPQEIRNLLEIFENEYFSEFEDSKPIFDELYKQCKQHDAGGSLFLLDGLDEIWHDSSTNRQGIVMTLLNQPNVIVTSRSSVQLPGNFKSFDLELETIGFYPDQVTQYVRRVTTVNASTGTLEKEEKSRQIFDFLDQHPLIGDLVRIPIQLDALCYAWDDVSKDPPQTMTDLYQALETGLWTKDSWRLGGVKTNHLLLPADHEGGVKDEVILLEKLAFAGIHNNLVVFDARVLHKQSRGATNHPLANHFKNPANALILPATFINYYLITQL</sequence>
<dbReference type="PANTHER" id="PTHR46312">
    <property type="entry name" value="NACHT DOMAIN-CONTAINING PROTEIN"/>
    <property type="match status" value="1"/>
</dbReference>
<dbReference type="SUPFAM" id="SSF52540">
    <property type="entry name" value="P-loop containing nucleoside triphosphate hydrolases"/>
    <property type="match status" value="1"/>
</dbReference>
<protein>
    <recommendedName>
        <fullName evidence="1">NACHT domain-containing protein</fullName>
    </recommendedName>
</protein>
<dbReference type="Gene3D" id="3.40.50.300">
    <property type="entry name" value="P-loop containing nucleotide triphosphate hydrolases"/>
    <property type="match status" value="1"/>
</dbReference>